<name>A0AAE1ECV0_9GAST</name>
<comment type="caution">
    <text evidence="1">The sequence shown here is derived from an EMBL/GenBank/DDBJ whole genome shotgun (WGS) entry which is preliminary data.</text>
</comment>
<dbReference type="AlphaFoldDB" id="A0AAE1ECV0"/>
<protein>
    <submittedName>
        <fullName evidence="1">Uncharacterized protein</fullName>
    </submittedName>
</protein>
<organism evidence="1 2">
    <name type="scientific">Elysia crispata</name>
    <name type="common">lettuce slug</name>
    <dbReference type="NCBI Taxonomy" id="231223"/>
    <lineage>
        <taxon>Eukaryota</taxon>
        <taxon>Metazoa</taxon>
        <taxon>Spiralia</taxon>
        <taxon>Lophotrochozoa</taxon>
        <taxon>Mollusca</taxon>
        <taxon>Gastropoda</taxon>
        <taxon>Heterobranchia</taxon>
        <taxon>Euthyneura</taxon>
        <taxon>Panpulmonata</taxon>
        <taxon>Sacoglossa</taxon>
        <taxon>Placobranchoidea</taxon>
        <taxon>Plakobranchidae</taxon>
        <taxon>Elysia</taxon>
    </lineage>
</organism>
<reference evidence="1" key="1">
    <citation type="journal article" date="2023" name="G3 (Bethesda)">
        <title>A reference genome for the long-term kleptoplast-retaining sea slug Elysia crispata morphotype clarki.</title>
        <authorList>
            <person name="Eastman K.E."/>
            <person name="Pendleton A.L."/>
            <person name="Shaikh M.A."/>
            <person name="Suttiyut T."/>
            <person name="Ogas R."/>
            <person name="Tomko P."/>
            <person name="Gavelis G."/>
            <person name="Widhalm J.R."/>
            <person name="Wisecaver J.H."/>
        </authorList>
    </citation>
    <scope>NUCLEOTIDE SEQUENCE</scope>
    <source>
        <strain evidence="1">ECLA1</strain>
    </source>
</reference>
<sequence length="80" mass="9067">MSSMRQPCLRNLMSCSRNQSEPSLCVEAIPVERKHWGMTANSKQDDEKLAVWLLRRIESVATVWSGVSKPWPAGHIWSAT</sequence>
<proteinExistence type="predicted"/>
<evidence type="ECO:0000313" key="1">
    <source>
        <dbReference type="EMBL" id="KAK3802919.1"/>
    </source>
</evidence>
<evidence type="ECO:0000313" key="2">
    <source>
        <dbReference type="Proteomes" id="UP001283361"/>
    </source>
</evidence>
<accession>A0AAE1ECV0</accession>
<dbReference type="EMBL" id="JAWDGP010000205">
    <property type="protein sequence ID" value="KAK3802919.1"/>
    <property type="molecule type" value="Genomic_DNA"/>
</dbReference>
<gene>
    <name evidence="1" type="ORF">RRG08_020020</name>
</gene>
<keyword evidence="2" id="KW-1185">Reference proteome</keyword>
<dbReference type="Proteomes" id="UP001283361">
    <property type="component" value="Unassembled WGS sequence"/>
</dbReference>